<keyword evidence="3" id="KW-1185">Reference proteome</keyword>
<dbReference type="RefSeq" id="WP_036953406.1">
    <property type="nucleotide sequence ID" value="NZ_BAABIH010000001.1"/>
</dbReference>
<proteinExistence type="predicted"/>
<keyword evidence="1" id="KW-0732">Signal</keyword>
<dbReference type="InterPro" id="IPR019674">
    <property type="entry name" value="Lipoprotein_LpqN/LpqT-like"/>
</dbReference>
<dbReference type="OrthoDB" id="5146554at2"/>
<evidence type="ECO:0008006" key="4">
    <source>
        <dbReference type="Google" id="ProtNLM"/>
    </source>
</evidence>
<evidence type="ECO:0000313" key="3">
    <source>
        <dbReference type="Proteomes" id="UP000326702"/>
    </source>
</evidence>
<protein>
    <recommendedName>
        <fullName evidence="4">Lipoprotein LpqN</fullName>
    </recommendedName>
</protein>
<sequence>MTTVQFPSQDFPAPPALAFECPEGWRPLTNVATQLAVGKEVPEGQFRPNVIAVVTRVRSTYSLDDAIREVTEALTPLDGYAEVGRETTEVDGRTMFRIEVTFSDPHGATMAQAIRLFVLDRGPVRDLVQLTGSCLAPQVESTWPEIRAIQASLRITDGEA</sequence>
<gene>
    <name evidence="2" type="ORF">KDY119_00741</name>
</gene>
<dbReference type="Gene3D" id="3.40.1000.10">
    <property type="entry name" value="Mog1/PsbP, alpha/beta/alpha sandwich"/>
    <property type="match status" value="1"/>
</dbReference>
<name>A0A5P9Q747_9MICO</name>
<dbReference type="AlphaFoldDB" id="A0A5P9Q747"/>
<dbReference type="Proteomes" id="UP000326702">
    <property type="component" value="Chromosome"/>
</dbReference>
<dbReference type="Pfam" id="PF10738">
    <property type="entry name" value="Lpp-LpqN"/>
    <property type="match status" value="1"/>
</dbReference>
<reference evidence="2 3" key="1">
    <citation type="submission" date="2019-10" db="EMBL/GenBank/DDBJ databases">
        <title>Genome sequence of Luteimicrobium xylanilyticum HY-24.</title>
        <authorList>
            <person name="Kim D.Y."/>
            <person name="Park H.-Y."/>
        </authorList>
    </citation>
    <scope>NUCLEOTIDE SEQUENCE [LARGE SCALE GENOMIC DNA]</scope>
    <source>
        <strain evidence="2 3">HY-24</strain>
    </source>
</reference>
<dbReference type="EMBL" id="CP045529">
    <property type="protein sequence ID" value="QFU97247.1"/>
    <property type="molecule type" value="Genomic_DNA"/>
</dbReference>
<accession>A0A5P9Q747</accession>
<evidence type="ECO:0000313" key="2">
    <source>
        <dbReference type="EMBL" id="QFU97247.1"/>
    </source>
</evidence>
<organism evidence="2 3">
    <name type="scientific">Luteimicrobium xylanilyticum</name>
    <dbReference type="NCBI Taxonomy" id="1133546"/>
    <lineage>
        <taxon>Bacteria</taxon>
        <taxon>Bacillati</taxon>
        <taxon>Actinomycetota</taxon>
        <taxon>Actinomycetes</taxon>
        <taxon>Micrococcales</taxon>
        <taxon>Luteimicrobium</taxon>
    </lineage>
</organism>
<evidence type="ECO:0000256" key="1">
    <source>
        <dbReference type="ARBA" id="ARBA00022729"/>
    </source>
</evidence>
<dbReference type="KEGG" id="lxl:KDY119_00741"/>